<reference evidence="1 2" key="1">
    <citation type="journal article" date="2015" name="Nature">
        <title>rRNA introns, odd ribosomes, and small enigmatic genomes across a large radiation of phyla.</title>
        <authorList>
            <person name="Brown C.T."/>
            <person name="Hug L.A."/>
            <person name="Thomas B.C."/>
            <person name="Sharon I."/>
            <person name="Castelle C.J."/>
            <person name="Singh A."/>
            <person name="Wilkins M.J."/>
            <person name="Williams K.H."/>
            <person name="Banfield J.F."/>
        </authorList>
    </citation>
    <scope>NUCLEOTIDE SEQUENCE [LARGE SCALE GENOMIC DNA]</scope>
</reference>
<sequence>MSLMIWESAGNFYFGYDNSANPTLNFEATDADAGEFGFNTNDAFYFSNANVGIGTTGPGAKLEVDIDSSTAYSATAYAIGVNANDALNLYNANASAALTSIRFLDRPSGASVGRIGLLNNGTADGSGDFVFMLRSAADTSNTDEMMRITSTGNVGIGTTGPGYKLDVSGNARITSEASIGSYIVVGGNQVMNGSEVYWSNEGRGGYNFGSLAGGGAKQFNISSGSVSYTGGLITLSTDGSERMRINSSGNVGIGTTGPEYLLHLQAAVNPVIATKDTTNNVVAKLQSLDTIGLVGTESNHNFQIFTVNTPKVTVDTTGNVGIGTTSPGYKLDVSDNVKIGTNLGVGTSPNITRSINALITNTDAASDTYGNYFNSNFNVTTNNANIYSGTQVVVSTSATANDQGYISGLNVNANGNATGGTTLRLLGISGQAVIGSTAAYTETGGLSYLLQHFGTGTVATAYGADLSSVLRSSGTGVGGNITNAYGVSAGISNVNTEATPGVITNGTAFYAKAPAGTGLITSNYGIRAANQGRSGITNAYGLYLDNQTGAATNNYAIYSVGGNNYFGGNVGIGTTAPAATSILDLTSTTKGFLAPRMTTTERDAITTPATGLMIYNTTDNQ</sequence>
<dbReference type="AlphaFoldDB" id="A0A0G1PHM3"/>
<proteinExistence type="predicted"/>
<name>A0A0G1PHM3_9BACT</name>
<evidence type="ECO:0000313" key="1">
    <source>
        <dbReference type="EMBL" id="KKU32271.1"/>
    </source>
</evidence>
<organism evidence="1 2">
    <name type="scientific">Candidatus Collierbacteria bacterium GW2011_GWA2_46_26</name>
    <dbReference type="NCBI Taxonomy" id="1618381"/>
    <lineage>
        <taxon>Bacteria</taxon>
        <taxon>Candidatus Collieribacteriota</taxon>
    </lineage>
</organism>
<gene>
    <name evidence="1" type="ORF">UX47_C0015G0006</name>
</gene>
<accession>A0A0G1PHM3</accession>
<dbReference type="Proteomes" id="UP000034794">
    <property type="component" value="Unassembled WGS sequence"/>
</dbReference>
<dbReference type="EMBL" id="LCMI01000015">
    <property type="protein sequence ID" value="KKU32271.1"/>
    <property type="molecule type" value="Genomic_DNA"/>
</dbReference>
<comment type="caution">
    <text evidence="1">The sequence shown here is derived from an EMBL/GenBank/DDBJ whole genome shotgun (WGS) entry which is preliminary data.</text>
</comment>
<evidence type="ECO:0000313" key="2">
    <source>
        <dbReference type="Proteomes" id="UP000034794"/>
    </source>
</evidence>
<dbReference type="PATRIC" id="fig|1618381.3.peg.1218"/>
<protein>
    <submittedName>
        <fullName evidence="1">Uncharacterized protein</fullName>
    </submittedName>
</protein>